<evidence type="ECO:0000313" key="3">
    <source>
        <dbReference type="Proteomes" id="UP000549113"/>
    </source>
</evidence>
<organism evidence="2 3">
    <name type="scientific">Microbacterium invictum</name>
    <dbReference type="NCBI Taxonomy" id="515415"/>
    <lineage>
        <taxon>Bacteria</taxon>
        <taxon>Bacillati</taxon>
        <taxon>Actinomycetota</taxon>
        <taxon>Actinomycetes</taxon>
        <taxon>Micrococcales</taxon>
        <taxon>Microbacteriaceae</taxon>
        <taxon>Microbacterium</taxon>
    </lineage>
</organism>
<gene>
    <name evidence="2" type="ORF">BKA10_000620</name>
</gene>
<proteinExistence type="predicted"/>
<name>A0AA40VKV6_9MICO</name>
<dbReference type="Proteomes" id="UP000549113">
    <property type="component" value="Unassembled WGS sequence"/>
</dbReference>
<evidence type="ECO:0000313" key="2">
    <source>
        <dbReference type="EMBL" id="MBB4138826.1"/>
    </source>
</evidence>
<keyword evidence="1" id="KW-0812">Transmembrane</keyword>
<feature type="transmembrane region" description="Helical" evidence="1">
    <location>
        <begin position="21"/>
        <end position="46"/>
    </location>
</feature>
<accession>A0AA40VKV6</accession>
<keyword evidence="3" id="KW-1185">Reference proteome</keyword>
<dbReference type="AlphaFoldDB" id="A0AA40VKV6"/>
<keyword evidence="1" id="KW-1133">Transmembrane helix</keyword>
<dbReference type="RefSeq" id="WP_183498554.1">
    <property type="nucleotide sequence ID" value="NZ_BAABCO010000003.1"/>
</dbReference>
<sequence length="157" mass="16113">MRRSRHSDETAADAESERGSAALEFIVGGVILLVPIVYLIVALGAIQSSALGVDAGARHVARTIASAPDRATADARADLVLAAVADEYGLDPGRVDVTVTCRPAGAECPAAGATVVVHLAASVPLPLVPPILGLDDMARIPVEAVAVQKVSRFWGTQ</sequence>
<dbReference type="EMBL" id="JACIFH010000001">
    <property type="protein sequence ID" value="MBB4138826.1"/>
    <property type="molecule type" value="Genomic_DNA"/>
</dbReference>
<keyword evidence="1" id="KW-0472">Membrane</keyword>
<evidence type="ECO:0000256" key="1">
    <source>
        <dbReference type="SAM" id="Phobius"/>
    </source>
</evidence>
<protein>
    <submittedName>
        <fullName evidence="2">Flp pilus assembly protein TadG</fullName>
    </submittedName>
</protein>
<comment type="caution">
    <text evidence="2">The sequence shown here is derived from an EMBL/GenBank/DDBJ whole genome shotgun (WGS) entry which is preliminary data.</text>
</comment>
<reference evidence="2 3" key="1">
    <citation type="submission" date="2020-08" db="EMBL/GenBank/DDBJ databases">
        <title>Sequencing the genomes of 1000 actinobacteria strains.</title>
        <authorList>
            <person name="Klenk H.-P."/>
        </authorList>
    </citation>
    <scope>NUCLEOTIDE SEQUENCE [LARGE SCALE GENOMIC DNA]</scope>
    <source>
        <strain evidence="2 3">DSM 19600</strain>
    </source>
</reference>